<dbReference type="SMART" id="SM00344">
    <property type="entry name" value="HTH_ASNC"/>
    <property type="match status" value="1"/>
</dbReference>
<dbReference type="Gene3D" id="3.30.70.920">
    <property type="match status" value="1"/>
</dbReference>
<gene>
    <name evidence="5" type="ORF">LZC94_02910</name>
</gene>
<dbReference type="PROSITE" id="PS50956">
    <property type="entry name" value="HTH_ASNC_2"/>
    <property type="match status" value="1"/>
</dbReference>
<evidence type="ECO:0000256" key="3">
    <source>
        <dbReference type="ARBA" id="ARBA00023163"/>
    </source>
</evidence>
<keyword evidence="6" id="KW-1185">Reference proteome</keyword>
<reference evidence="5 6" key="1">
    <citation type="submission" date="2021-12" db="EMBL/GenBank/DDBJ databases">
        <title>Discovery of the Pendulisporaceae a myxobacterial family with distinct sporulation behavior and unique specialized metabolism.</title>
        <authorList>
            <person name="Garcia R."/>
            <person name="Popoff A."/>
            <person name="Bader C.D."/>
            <person name="Loehr J."/>
            <person name="Walesch S."/>
            <person name="Walt C."/>
            <person name="Boldt J."/>
            <person name="Bunk B."/>
            <person name="Haeckl F.J.F.P.J."/>
            <person name="Gunesch A.P."/>
            <person name="Birkelbach J."/>
            <person name="Nuebel U."/>
            <person name="Pietschmann T."/>
            <person name="Bach T."/>
            <person name="Mueller R."/>
        </authorList>
    </citation>
    <scope>NUCLEOTIDE SEQUENCE [LARGE SCALE GENOMIC DNA]</scope>
    <source>
        <strain evidence="5 6">MSr11954</strain>
    </source>
</reference>
<dbReference type="InterPro" id="IPR036388">
    <property type="entry name" value="WH-like_DNA-bd_sf"/>
</dbReference>
<evidence type="ECO:0000313" key="6">
    <source>
        <dbReference type="Proteomes" id="UP001370348"/>
    </source>
</evidence>
<name>A0ABZ2M2I3_9BACT</name>
<dbReference type="InterPro" id="IPR011008">
    <property type="entry name" value="Dimeric_a/b-barrel"/>
</dbReference>
<dbReference type="Gene3D" id="1.10.10.10">
    <property type="entry name" value="Winged helix-like DNA-binding domain superfamily/Winged helix DNA-binding domain"/>
    <property type="match status" value="1"/>
</dbReference>
<proteinExistence type="predicted"/>
<dbReference type="PRINTS" id="PR00033">
    <property type="entry name" value="HTHASNC"/>
</dbReference>
<dbReference type="PANTHER" id="PTHR30154">
    <property type="entry name" value="LEUCINE-RESPONSIVE REGULATORY PROTEIN"/>
    <property type="match status" value="1"/>
</dbReference>
<organism evidence="5 6">
    <name type="scientific">Pendulispora albinea</name>
    <dbReference type="NCBI Taxonomy" id="2741071"/>
    <lineage>
        <taxon>Bacteria</taxon>
        <taxon>Pseudomonadati</taxon>
        <taxon>Myxococcota</taxon>
        <taxon>Myxococcia</taxon>
        <taxon>Myxococcales</taxon>
        <taxon>Sorangiineae</taxon>
        <taxon>Pendulisporaceae</taxon>
        <taxon>Pendulispora</taxon>
    </lineage>
</organism>
<dbReference type="InterPro" id="IPR019887">
    <property type="entry name" value="Tscrpt_reg_AsnC/Lrp_C"/>
</dbReference>
<keyword evidence="2" id="KW-0238">DNA-binding</keyword>
<protein>
    <submittedName>
        <fullName evidence="5">Lrp/AsnC family transcriptional regulator</fullName>
    </submittedName>
</protein>
<dbReference type="InterPro" id="IPR000485">
    <property type="entry name" value="AsnC-type_HTH_dom"/>
</dbReference>
<dbReference type="PANTHER" id="PTHR30154:SF34">
    <property type="entry name" value="TRANSCRIPTIONAL REGULATOR AZLB"/>
    <property type="match status" value="1"/>
</dbReference>
<sequence>MNKKSDDVDALDRDLIEMLRRDGRQPILSLARALRVSRSTVQDRLARLVRDGIIKRFTVELSDPVERPGVKAFLLVRIEGRPCARIIPSLTGYPEVESCHHVSGPMDVILSVRVADLAALNDLRERIGATAGILTVTAVPVLRTHLDGPEQMH</sequence>
<evidence type="ECO:0000259" key="4">
    <source>
        <dbReference type="PROSITE" id="PS50956"/>
    </source>
</evidence>
<keyword evidence="3" id="KW-0804">Transcription</keyword>
<keyword evidence="1" id="KW-0805">Transcription regulation</keyword>
<accession>A0ABZ2M2I3</accession>
<evidence type="ECO:0000256" key="1">
    <source>
        <dbReference type="ARBA" id="ARBA00023015"/>
    </source>
</evidence>
<dbReference type="Pfam" id="PF13412">
    <property type="entry name" value="HTH_24"/>
    <property type="match status" value="1"/>
</dbReference>
<dbReference type="InterPro" id="IPR019888">
    <property type="entry name" value="Tscrpt_reg_AsnC-like"/>
</dbReference>
<dbReference type="Proteomes" id="UP001370348">
    <property type="component" value="Chromosome"/>
</dbReference>
<dbReference type="RefSeq" id="WP_394825860.1">
    <property type="nucleotide sequence ID" value="NZ_CP089984.1"/>
</dbReference>
<dbReference type="EMBL" id="CP089984">
    <property type="protein sequence ID" value="WXB16231.1"/>
    <property type="molecule type" value="Genomic_DNA"/>
</dbReference>
<evidence type="ECO:0000256" key="2">
    <source>
        <dbReference type="ARBA" id="ARBA00023125"/>
    </source>
</evidence>
<dbReference type="SUPFAM" id="SSF54909">
    <property type="entry name" value="Dimeric alpha+beta barrel"/>
    <property type="match status" value="1"/>
</dbReference>
<feature type="domain" description="HTH asnC-type" evidence="4">
    <location>
        <begin position="8"/>
        <end position="82"/>
    </location>
</feature>
<dbReference type="InterPro" id="IPR036390">
    <property type="entry name" value="WH_DNA-bd_sf"/>
</dbReference>
<evidence type="ECO:0000313" key="5">
    <source>
        <dbReference type="EMBL" id="WXB16231.1"/>
    </source>
</evidence>
<dbReference type="Pfam" id="PF01037">
    <property type="entry name" value="AsnC_trans_reg"/>
    <property type="match status" value="1"/>
</dbReference>
<dbReference type="SUPFAM" id="SSF46785">
    <property type="entry name" value="Winged helix' DNA-binding domain"/>
    <property type="match status" value="1"/>
</dbReference>